<gene>
    <name evidence="4" type="ORF">C4B24_00825</name>
</gene>
<dbReference type="OrthoDB" id="403989at2"/>
<evidence type="ECO:0000259" key="3">
    <source>
        <dbReference type="Pfam" id="PF22669"/>
    </source>
</evidence>
<feature type="chain" id="PRO_5020845346" description="Inositol polyphosphate-related phosphatase domain-containing protein" evidence="2">
    <location>
        <begin position="22"/>
        <end position="354"/>
    </location>
</feature>
<feature type="signal peptide" evidence="2">
    <location>
        <begin position="1"/>
        <end position="21"/>
    </location>
</feature>
<dbReference type="Gene3D" id="3.60.10.10">
    <property type="entry name" value="Endonuclease/exonuclease/phosphatase"/>
    <property type="match status" value="1"/>
</dbReference>
<evidence type="ECO:0000256" key="2">
    <source>
        <dbReference type="SAM" id="SignalP"/>
    </source>
</evidence>
<accession>A0A4R0XTT2</accession>
<keyword evidence="2" id="KW-0732">Signal</keyword>
<dbReference type="NCBIfam" id="NF045851">
    <property type="entry name" value="mem_nucl_MnuA"/>
    <property type="match status" value="1"/>
</dbReference>
<evidence type="ECO:0000313" key="5">
    <source>
        <dbReference type="Proteomes" id="UP000294192"/>
    </source>
</evidence>
<dbReference type="PANTHER" id="PTHR11371">
    <property type="entry name" value="DEOXYRIBONUCLEASE"/>
    <property type="match status" value="1"/>
</dbReference>
<dbReference type="InterPro" id="IPR000300">
    <property type="entry name" value="IPPc"/>
</dbReference>
<dbReference type="GO" id="GO:0016791">
    <property type="term" value="F:phosphatase activity"/>
    <property type="evidence" value="ECO:0007669"/>
    <property type="project" value="InterPro"/>
</dbReference>
<feature type="compositionally biased region" description="Basic residues" evidence="1">
    <location>
        <begin position="199"/>
        <end position="208"/>
    </location>
</feature>
<dbReference type="Proteomes" id="UP000294192">
    <property type="component" value="Unassembled WGS sequence"/>
</dbReference>
<dbReference type="PROSITE" id="PS51257">
    <property type="entry name" value="PROKAR_LIPOPROTEIN"/>
    <property type="match status" value="1"/>
</dbReference>
<dbReference type="CDD" id="cd10283">
    <property type="entry name" value="MnuA_DNase1-like"/>
    <property type="match status" value="1"/>
</dbReference>
<dbReference type="Pfam" id="PF22669">
    <property type="entry name" value="Exo_endo_phos2"/>
    <property type="match status" value="1"/>
</dbReference>
<feature type="region of interest" description="Disordered" evidence="1">
    <location>
        <begin position="192"/>
        <end position="211"/>
    </location>
</feature>
<feature type="domain" description="Inositol polyphosphate-related phosphatase" evidence="3">
    <location>
        <begin position="177"/>
        <end position="349"/>
    </location>
</feature>
<evidence type="ECO:0000256" key="1">
    <source>
        <dbReference type="SAM" id="MobiDB-lite"/>
    </source>
</evidence>
<dbReference type="GO" id="GO:0046856">
    <property type="term" value="P:phosphatidylinositol dephosphorylation"/>
    <property type="evidence" value="ECO:0007669"/>
    <property type="project" value="InterPro"/>
</dbReference>
<dbReference type="RefSeq" id="WP_131598414.1">
    <property type="nucleotide sequence ID" value="NZ_CBDBYK010000005.1"/>
</dbReference>
<dbReference type="InterPro" id="IPR036691">
    <property type="entry name" value="Endo/exonu/phosph_ase_sf"/>
</dbReference>
<name>A0A4R0XTT2_9MOLU</name>
<keyword evidence="5" id="KW-1185">Reference proteome</keyword>
<protein>
    <recommendedName>
        <fullName evidence="3">Inositol polyphosphate-related phosphatase domain-containing protein</fullName>
    </recommendedName>
</protein>
<dbReference type="AlphaFoldDB" id="A0A4R0XTT2"/>
<organism evidence="4 5">
    <name type="scientific">Mycoplasma marinum</name>
    <dbReference type="NCBI Taxonomy" id="1937190"/>
    <lineage>
        <taxon>Bacteria</taxon>
        <taxon>Bacillati</taxon>
        <taxon>Mycoplasmatota</taxon>
        <taxon>Mollicutes</taxon>
        <taxon>Mycoplasmataceae</taxon>
        <taxon>Mycoplasma</taxon>
    </lineage>
</organism>
<dbReference type="PANTHER" id="PTHR11371:SF31">
    <property type="entry name" value="EXTRACELLULAR NUCLEASE"/>
    <property type="match status" value="1"/>
</dbReference>
<comment type="caution">
    <text evidence="4">The sequence shown here is derived from an EMBL/GenBank/DDBJ whole genome shotgun (WGS) entry which is preliminary data.</text>
</comment>
<proteinExistence type="predicted"/>
<dbReference type="EMBL" id="PSZO01000002">
    <property type="protein sequence ID" value="TCG11926.1"/>
    <property type="molecule type" value="Genomic_DNA"/>
</dbReference>
<dbReference type="SUPFAM" id="SSF56219">
    <property type="entry name" value="DNase I-like"/>
    <property type="match status" value="1"/>
</dbReference>
<reference evidence="4 5" key="1">
    <citation type="submission" date="2018-02" db="EMBL/GenBank/DDBJ databases">
        <title>Mycoplasma marinum and Mycoplasma todarodis sp. nov., moderately halophilic and psychrotolerant mycoplasmas isolated from cephalopods.</title>
        <authorList>
            <person name="Viver T."/>
        </authorList>
    </citation>
    <scope>NUCLEOTIDE SEQUENCE [LARGE SCALE GENOMIC DNA]</scope>
    <source>
        <strain evidence="4 5">PE</strain>
    </source>
</reference>
<evidence type="ECO:0000313" key="4">
    <source>
        <dbReference type="EMBL" id="TCG11926.1"/>
    </source>
</evidence>
<sequence length="354" mass="40227">MKNKIKLAVLTTTFLALPIVAISCGTTTKKEIKSPDKGVISQPTIAPTLDDSKEYKIGFWNVLNDGKDKGFKNKAIAKVIKYTKMTLVGLAEIDDTVAVKTIAEYLSEYTQNPWKAIYTKKKSGASDAGPSVKEDYGFVYRSDLYTPENFENTQTPGQIYSNPITNKMEYQRPPYGVKFKTKKSEFTAVITHLDGPGKNNKRHEKKDHHGNGYQEVWEAQRTKEVMEWFDSLDGKNKNMIFMGDTNIKTSYNNEPFIPLIKSGYKPLLKTGKGFETSLGKTKNKYSNTYDKIFTNIKNAHNGNHYPLYNVFQDKILVESEFRKEIMAARQTQYKNIISSGISDHCPVFADYKFS</sequence>